<dbReference type="InterPro" id="IPR002161">
    <property type="entry name" value="PdxT/SNO"/>
</dbReference>
<evidence type="ECO:0000256" key="3">
    <source>
        <dbReference type="ARBA" id="ARBA00022898"/>
    </source>
</evidence>
<keyword evidence="9" id="KW-1185">Reference proteome</keyword>
<feature type="binding site" evidence="7">
    <location>
        <begin position="58"/>
        <end position="60"/>
    </location>
    <ligand>
        <name>L-glutamine</name>
        <dbReference type="ChEBI" id="CHEBI:58359"/>
    </ligand>
</feature>
<dbReference type="PIRSF" id="PIRSF005639">
    <property type="entry name" value="Glut_amidoT_SNO"/>
    <property type="match status" value="1"/>
</dbReference>
<feature type="active site" description="Charge relay system" evidence="7">
    <location>
        <position position="197"/>
    </location>
</feature>
<dbReference type="PROSITE" id="PS01236">
    <property type="entry name" value="PDXT_SNO_1"/>
    <property type="match status" value="1"/>
</dbReference>
<sequence>MSDGDLNGRGRVPVIGVFALQGDVAEHARVLAALGARVVPVRAAADLGGLDGLVIPGGESSVMDKLSRLLGVAPAVREAIASGLPVYGTCAGMIMLADSIANPIGGQQSFGGLDVTVQRNAFGSQVDSFETALEVPGVSGEPVHAVFIRAPAVLRSGGEVQVLASVPASRLESGRPAKAGPVPVAVRQGNLLATSFHPEVTGDWSFHRYFLERLVR</sequence>
<dbReference type="PROSITE" id="PS51274">
    <property type="entry name" value="GATASE_COBBQ"/>
    <property type="match status" value="1"/>
</dbReference>
<dbReference type="GO" id="GO:0036381">
    <property type="term" value="F:pyridoxal 5'-phosphate synthase (glutamine hydrolysing) activity"/>
    <property type="evidence" value="ECO:0007669"/>
    <property type="project" value="UniProtKB-EC"/>
</dbReference>
<dbReference type="PROSITE" id="PS51273">
    <property type="entry name" value="GATASE_TYPE_1"/>
    <property type="match status" value="1"/>
</dbReference>
<dbReference type="NCBIfam" id="TIGR03800">
    <property type="entry name" value="PLP_synth_Pdx2"/>
    <property type="match status" value="1"/>
</dbReference>
<comment type="similarity">
    <text evidence="1 7">Belongs to the glutaminase PdxT/SNO family.</text>
</comment>
<feature type="binding site" evidence="7">
    <location>
        <begin position="148"/>
        <end position="149"/>
    </location>
    <ligand>
        <name>L-glutamine</name>
        <dbReference type="ChEBI" id="CHEBI:58359"/>
    </ligand>
</feature>
<dbReference type="SUPFAM" id="SSF52317">
    <property type="entry name" value="Class I glutamine amidotransferase-like"/>
    <property type="match status" value="1"/>
</dbReference>
<dbReference type="HAMAP" id="MF_01615">
    <property type="entry name" value="PdxT"/>
    <property type="match status" value="1"/>
</dbReference>
<dbReference type="InterPro" id="IPR029062">
    <property type="entry name" value="Class_I_gatase-like"/>
</dbReference>
<comment type="pathway">
    <text evidence="7">Cofactor biosynthesis; pyridoxal 5'-phosphate biosynthesis.</text>
</comment>
<dbReference type="PANTHER" id="PTHR31559">
    <property type="entry name" value="PYRIDOXAL 5'-PHOSPHATE SYNTHASE SUBUNIT SNO"/>
    <property type="match status" value="1"/>
</dbReference>
<evidence type="ECO:0000256" key="6">
    <source>
        <dbReference type="ARBA" id="ARBA00049534"/>
    </source>
</evidence>
<keyword evidence="3 7" id="KW-0663">Pyridoxal phosphate</keyword>
<evidence type="ECO:0000313" key="8">
    <source>
        <dbReference type="EMBL" id="MEO9247256.1"/>
    </source>
</evidence>
<dbReference type="Proteomes" id="UP001484097">
    <property type="component" value="Unassembled WGS sequence"/>
</dbReference>
<dbReference type="EC" id="4.3.3.6" evidence="7"/>
<feature type="active site" description="Charge relay system" evidence="7">
    <location>
        <position position="199"/>
    </location>
</feature>
<dbReference type="PROSITE" id="PS51130">
    <property type="entry name" value="PDXT_SNO_2"/>
    <property type="match status" value="1"/>
</dbReference>
<dbReference type="PANTHER" id="PTHR31559:SF0">
    <property type="entry name" value="PYRIDOXAL 5'-PHOSPHATE SYNTHASE SUBUNIT SNO1-RELATED"/>
    <property type="match status" value="1"/>
</dbReference>
<organism evidence="8 9">
    <name type="scientific">Citricoccus nitrophenolicus</name>
    <dbReference type="NCBI Taxonomy" id="863575"/>
    <lineage>
        <taxon>Bacteria</taxon>
        <taxon>Bacillati</taxon>
        <taxon>Actinomycetota</taxon>
        <taxon>Actinomycetes</taxon>
        <taxon>Micrococcales</taxon>
        <taxon>Micrococcaceae</taxon>
        <taxon>Citricoccus</taxon>
    </lineage>
</organism>
<gene>
    <name evidence="7 8" type="primary">pdxT</name>
    <name evidence="8" type="ORF">ABDK96_06150</name>
</gene>
<dbReference type="EMBL" id="JBDXMX010000002">
    <property type="protein sequence ID" value="MEO9247256.1"/>
    <property type="molecule type" value="Genomic_DNA"/>
</dbReference>
<comment type="function">
    <text evidence="7">Catalyzes the hydrolysis of glutamine to glutamate and ammonia as part of the biosynthesis of pyridoxal 5'-phosphate. The resulting ammonia molecule is channeled to the active site of PdxS.</text>
</comment>
<evidence type="ECO:0000256" key="1">
    <source>
        <dbReference type="ARBA" id="ARBA00008345"/>
    </source>
</evidence>
<evidence type="ECO:0000313" key="9">
    <source>
        <dbReference type="Proteomes" id="UP001484097"/>
    </source>
</evidence>
<keyword evidence="4 7" id="KW-0315">Glutamine amidotransferase</keyword>
<reference evidence="8 9" key="1">
    <citation type="submission" date="2024-05" db="EMBL/GenBank/DDBJ databases">
        <authorList>
            <person name="Yi C."/>
        </authorList>
    </citation>
    <scope>NUCLEOTIDE SEQUENCE [LARGE SCALE GENOMIC DNA]</scope>
    <source>
        <strain evidence="8 9">XS13</strain>
    </source>
</reference>
<dbReference type="RefSeq" id="WP_347919757.1">
    <property type="nucleotide sequence ID" value="NZ_JBDXMX010000002.1"/>
</dbReference>
<feature type="active site" description="Nucleophile" evidence="7">
    <location>
        <position position="90"/>
    </location>
</feature>
<keyword evidence="2 7" id="KW-0378">Hydrolase</keyword>
<dbReference type="Pfam" id="PF01174">
    <property type="entry name" value="SNO"/>
    <property type="match status" value="1"/>
</dbReference>
<evidence type="ECO:0000256" key="7">
    <source>
        <dbReference type="HAMAP-Rule" id="MF_01615"/>
    </source>
</evidence>
<dbReference type="EC" id="3.5.1.2" evidence="7"/>
<proteinExistence type="inferred from homology"/>
<dbReference type="InterPro" id="IPR021196">
    <property type="entry name" value="PdxT/SNO_CS"/>
</dbReference>
<accession>A0ABV0IGH3</accession>
<comment type="catalytic activity">
    <reaction evidence="6 7">
        <text>L-glutamine + H2O = L-glutamate + NH4(+)</text>
        <dbReference type="Rhea" id="RHEA:15889"/>
        <dbReference type="ChEBI" id="CHEBI:15377"/>
        <dbReference type="ChEBI" id="CHEBI:28938"/>
        <dbReference type="ChEBI" id="CHEBI:29985"/>
        <dbReference type="ChEBI" id="CHEBI:58359"/>
        <dbReference type="EC" id="3.5.1.2"/>
    </reaction>
</comment>
<name>A0ABV0IGH3_9MICC</name>
<evidence type="ECO:0000256" key="4">
    <source>
        <dbReference type="ARBA" id="ARBA00022962"/>
    </source>
</evidence>
<keyword evidence="5 7" id="KW-0456">Lyase</keyword>
<comment type="subunit">
    <text evidence="7">In the presence of PdxS, forms a dodecamer of heterodimers. Only shows activity in the heterodimer.</text>
</comment>
<dbReference type="Gene3D" id="3.40.50.880">
    <property type="match status" value="1"/>
</dbReference>
<dbReference type="GO" id="GO:0004359">
    <property type="term" value="F:glutaminase activity"/>
    <property type="evidence" value="ECO:0007669"/>
    <property type="project" value="UniProtKB-EC"/>
</dbReference>
<comment type="catalytic activity">
    <reaction evidence="7">
        <text>aldehydo-D-ribose 5-phosphate + D-glyceraldehyde 3-phosphate + L-glutamine = pyridoxal 5'-phosphate + L-glutamate + phosphate + 3 H2O + H(+)</text>
        <dbReference type="Rhea" id="RHEA:31507"/>
        <dbReference type="ChEBI" id="CHEBI:15377"/>
        <dbReference type="ChEBI" id="CHEBI:15378"/>
        <dbReference type="ChEBI" id="CHEBI:29985"/>
        <dbReference type="ChEBI" id="CHEBI:43474"/>
        <dbReference type="ChEBI" id="CHEBI:58273"/>
        <dbReference type="ChEBI" id="CHEBI:58359"/>
        <dbReference type="ChEBI" id="CHEBI:59776"/>
        <dbReference type="ChEBI" id="CHEBI:597326"/>
        <dbReference type="EC" id="4.3.3.6"/>
    </reaction>
</comment>
<comment type="caution">
    <text evidence="8">The sequence shown here is derived from an EMBL/GenBank/DDBJ whole genome shotgun (WGS) entry which is preliminary data.</text>
</comment>
<evidence type="ECO:0000256" key="2">
    <source>
        <dbReference type="ARBA" id="ARBA00022801"/>
    </source>
</evidence>
<protein>
    <recommendedName>
        <fullName evidence="7">Pyridoxal 5'-phosphate synthase subunit PdxT</fullName>
        <ecNumber evidence="7">4.3.3.6</ecNumber>
    </recommendedName>
    <alternativeName>
        <fullName evidence="7">Pdx2</fullName>
    </alternativeName>
    <alternativeName>
        <fullName evidence="7">Pyridoxal 5'-phosphate synthase glutaminase subunit</fullName>
        <ecNumber evidence="7">3.5.1.2</ecNumber>
    </alternativeName>
</protein>
<feature type="binding site" evidence="7">
    <location>
        <position position="119"/>
    </location>
    <ligand>
        <name>L-glutamine</name>
        <dbReference type="ChEBI" id="CHEBI:58359"/>
    </ligand>
</feature>
<dbReference type="CDD" id="cd01749">
    <property type="entry name" value="GATase1_PB"/>
    <property type="match status" value="1"/>
</dbReference>
<evidence type="ECO:0000256" key="5">
    <source>
        <dbReference type="ARBA" id="ARBA00023239"/>
    </source>
</evidence>